<name>A0A077M4E2_9MICO</name>
<dbReference type="InterPro" id="IPR020846">
    <property type="entry name" value="MFS_dom"/>
</dbReference>
<feature type="transmembrane region" description="Helical" evidence="6">
    <location>
        <begin position="107"/>
        <end position="128"/>
    </location>
</feature>
<dbReference type="STRING" id="1193518.BN13_1440015"/>
<dbReference type="AlphaFoldDB" id="A0A077M4E2"/>
<proteinExistence type="predicted"/>
<evidence type="ECO:0000256" key="2">
    <source>
        <dbReference type="ARBA" id="ARBA00022475"/>
    </source>
</evidence>
<dbReference type="CDD" id="cd17324">
    <property type="entry name" value="MFS_NepI_like"/>
    <property type="match status" value="1"/>
</dbReference>
<dbReference type="Proteomes" id="UP000035720">
    <property type="component" value="Unassembled WGS sequence"/>
</dbReference>
<keyword evidence="5 6" id="KW-0472">Membrane</keyword>
<feature type="transmembrane region" description="Helical" evidence="6">
    <location>
        <begin position="338"/>
        <end position="360"/>
    </location>
</feature>
<keyword evidence="9" id="KW-1185">Reference proteome</keyword>
<dbReference type="Pfam" id="PF07690">
    <property type="entry name" value="MFS_1"/>
    <property type="match status" value="1"/>
</dbReference>
<dbReference type="InterPro" id="IPR050189">
    <property type="entry name" value="MFS_Efflux_Transporters"/>
</dbReference>
<dbReference type="SUPFAM" id="SSF103473">
    <property type="entry name" value="MFS general substrate transporter"/>
    <property type="match status" value="1"/>
</dbReference>
<accession>A0A077M4E2</accession>
<evidence type="ECO:0000256" key="6">
    <source>
        <dbReference type="SAM" id="Phobius"/>
    </source>
</evidence>
<dbReference type="InterPro" id="IPR036259">
    <property type="entry name" value="MFS_trans_sf"/>
</dbReference>
<feature type="transmembrane region" description="Helical" evidence="6">
    <location>
        <begin position="207"/>
        <end position="230"/>
    </location>
</feature>
<feature type="transmembrane region" description="Helical" evidence="6">
    <location>
        <begin position="140"/>
        <end position="160"/>
    </location>
</feature>
<dbReference type="EMBL" id="CAJC01000051">
    <property type="protein sequence ID" value="CCI52111.1"/>
    <property type="molecule type" value="Genomic_DNA"/>
</dbReference>
<evidence type="ECO:0000256" key="5">
    <source>
        <dbReference type="ARBA" id="ARBA00023136"/>
    </source>
</evidence>
<sequence>MAVTTARHTNLAIIALILGGVGIGTTEFIAMGLLPETAADLGVSIPAGGASIAAYAVGVVVGAPILAVAGASWPRRTMLAGLLATLAIGNALVALAPNFGLLVGARFLAGLPHGAFFGVASLAAVDLMPPQMAGRAVSRVMLGIPFANLLGVPVGTWLGQQFGWRAAYGVIGGLALVSAVLVHLVVPQSYPHPDGAMRRELRALKNLQVWLTLLTGAIGFGGMFAMNSYIAPTITEVTKQPASVVPFIMLIIGLGGLVGTPIAGRMADWSILRTIGLGLATLAGNLALFTWTAHWLIPAALSILACSICAGMLVVGLQMRLMQVAGDARNLGAASNHASLNVANALGAWLGGAVLAAGYGYTAPSWVGFALALAGGLIFAVSLLVHQRTRVADA</sequence>
<comment type="caution">
    <text evidence="8">The sequence shown here is derived from an EMBL/GenBank/DDBJ whole genome shotgun (WGS) entry which is preliminary data.</text>
</comment>
<feature type="transmembrane region" description="Helical" evidence="6">
    <location>
        <begin position="242"/>
        <end position="264"/>
    </location>
</feature>
<reference evidence="8 9" key="1">
    <citation type="journal article" date="2013" name="ISME J.">
        <title>A metabolic model for members of the genus Tetrasphaera involved in enhanced biological phosphorus removal.</title>
        <authorList>
            <person name="Kristiansen R."/>
            <person name="Nguyen H.T.T."/>
            <person name="Saunders A.M."/>
            <person name="Nielsen J.L."/>
            <person name="Wimmer R."/>
            <person name="Le V.Q."/>
            <person name="McIlroy S.J."/>
            <person name="Petrovski S."/>
            <person name="Seviour R.J."/>
            <person name="Calteau A."/>
            <person name="Nielsen K.L."/>
            <person name="Nielsen P.H."/>
        </authorList>
    </citation>
    <scope>NUCLEOTIDE SEQUENCE [LARGE SCALE GENOMIC DNA]</scope>
    <source>
        <strain evidence="8 9">Ben 74</strain>
    </source>
</reference>
<gene>
    <name evidence="8" type="ORF">BN13_1440015</name>
</gene>
<dbReference type="InterPro" id="IPR011701">
    <property type="entry name" value="MFS"/>
</dbReference>
<dbReference type="GO" id="GO:0022857">
    <property type="term" value="F:transmembrane transporter activity"/>
    <property type="evidence" value="ECO:0007669"/>
    <property type="project" value="InterPro"/>
</dbReference>
<dbReference type="Gene3D" id="1.20.1250.20">
    <property type="entry name" value="MFS general substrate transporter like domains"/>
    <property type="match status" value="1"/>
</dbReference>
<feature type="transmembrane region" description="Helical" evidence="6">
    <location>
        <begin position="295"/>
        <end position="317"/>
    </location>
</feature>
<protein>
    <submittedName>
        <fullName evidence="8">Putative transporter</fullName>
    </submittedName>
</protein>
<dbReference type="RefSeq" id="WP_048548286.1">
    <property type="nucleotide sequence ID" value="NZ_HF571038.1"/>
</dbReference>
<comment type="subcellular location">
    <subcellularLocation>
        <location evidence="1">Cell membrane</location>
        <topology evidence="1">Multi-pass membrane protein</topology>
    </subcellularLocation>
</comment>
<dbReference type="GO" id="GO:0005886">
    <property type="term" value="C:plasma membrane"/>
    <property type="evidence" value="ECO:0007669"/>
    <property type="project" value="UniProtKB-SubCell"/>
</dbReference>
<dbReference type="PANTHER" id="PTHR43124:SF3">
    <property type="entry name" value="CHLORAMPHENICOL EFFLUX PUMP RV0191"/>
    <property type="match status" value="1"/>
</dbReference>
<dbReference type="PANTHER" id="PTHR43124">
    <property type="entry name" value="PURINE EFFLUX PUMP PBUE"/>
    <property type="match status" value="1"/>
</dbReference>
<evidence type="ECO:0000256" key="1">
    <source>
        <dbReference type="ARBA" id="ARBA00004651"/>
    </source>
</evidence>
<evidence type="ECO:0000313" key="9">
    <source>
        <dbReference type="Proteomes" id="UP000035720"/>
    </source>
</evidence>
<evidence type="ECO:0000256" key="4">
    <source>
        <dbReference type="ARBA" id="ARBA00022989"/>
    </source>
</evidence>
<evidence type="ECO:0000259" key="7">
    <source>
        <dbReference type="PROSITE" id="PS50850"/>
    </source>
</evidence>
<feature type="transmembrane region" description="Helical" evidence="6">
    <location>
        <begin position="271"/>
        <end position="289"/>
    </location>
</feature>
<feature type="transmembrane region" description="Helical" evidence="6">
    <location>
        <begin position="52"/>
        <end position="73"/>
    </location>
</feature>
<keyword evidence="2" id="KW-1003">Cell membrane</keyword>
<feature type="transmembrane region" description="Helical" evidence="6">
    <location>
        <begin position="366"/>
        <end position="385"/>
    </location>
</feature>
<feature type="transmembrane region" description="Helical" evidence="6">
    <location>
        <begin position="80"/>
        <end position="101"/>
    </location>
</feature>
<feature type="domain" description="Major facilitator superfamily (MFS) profile" evidence="7">
    <location>
        <begin position="12"/>
        <end position="388"/>
    </location>
</feature>
<dbReference type="PROSITE" id="PS50850">
    <property type="entry name" value="MFS"/>
    <property type="match status" value="1"/>
</dbReference>
<keyword evidence="3 6" id="KW-0812">Transmembrane</keyword>
<feature type="transmembrane region" description="Helical" evidence="6">
    <location>
        <begin position="166"/>
        <end position="186"/>
    </location>
</feature>
<keyword evidence="4 6" id="KW-1133">Transmembrane helix</keyword>
<organism evidence="8 9">
    <name type="scientific">Nostocoides jenkinsii Ben 74</name>
    <dbReference type="NCBI Taxonomy" id="1193518"/>
    <lineage>
        <taxon>Bacteria</taxon>
        <taxon>Bacillati</taxon>
        <taxon>Actinomycetota</taxon>
        <taxon>Actinomycetes</taxon>
        <taxon>Micrococcales</taxon>
        <taxon>Intrasporangiaceae</taxon>
        <taxon>Nostocoides</taxon>
    </lineage>
</organism>
<feature type="transmembrane region" description="Helical" evidence="6">
    <location>
        <begin position="12"/>
        <end position="32"/>
    </location>
</feature>
<evidence type="ECO:0000256" key="3">
    <source>
        <dbReference type="ARBA" id="ARBA00022692"/>
    </source>
</evidence>
<evidence type="ECO:0000313" key="8">
    <source>
        <dbReference type="EMBL" id="CCI52111.1"/>
    </source>
</evidence>